<name>G8M0E7_ACECE</name>
<dbReference type="HOGENOM" id="CLU_1173824_0_0_9"/>
<dbReference type="SUPFAM" id="SSF141371">
    <property type="entry name" value="PilZ domain-like"/>
    <property type="match status" value="1"/>
</dbReference>
<dbReference type="Proteomes" id="UP000005435">
    <property type="component" value="Chromosome"/>
</dbReference>
<dbReference type="STRING" id="720554.Clocl_1341"/>
<proteinExistence type="predicted"/>
<dbReference type="AlphaFoldDB" id="G8M0E7"/>
<dbReference type="Pfam" id="PF07238">
    <property type="entry name" value="PilZ"/>
    <property type="match status" value="1"/>
</dbReference>
<dbReference type="eggNOG" id="ENOG502ZS15">
    <property type="taxonomic scope" value="Bacteria"/>
</dbReference>
<feature type="domain" description="PilZ" evidence="1">
    <location>
        <begin position="100"/>
        <end position="211"/>
    </location>
</feature>
<gene>
    <name evidence="2" type="ordered locus">Clocl_1341</name>
</gene>
<dbReference type="EMBL" id="CP003065">
    <property type="protein sequence ID" value="AEV67992.1"/>
    <property type="molecule type" value="Genomic_DNA"/>
</dbReference>
<reference evidence="2 3" key="2">
    <citation type="journal article" date="2012" name="Stand. Genomic Sci.">
        <title>Complete Genome Sequence of Clostridium clariflavum DSM 19732.</title>
        <authorList>
            <person name="Izquierdo J.A."/>
            <person name="Goodwin L."/>
            <person name="Davenport K.W."/>
            <person name="Teshima H."/>
            <person name="Bruce D."/>
            <person name="Detter C."/>
            <person name="Tapia R."/>
            <person name="Han S."/>
            <person name="Land M."/>
            <person name="Hauser L."/>
            <person name="Jeffries C.D."/>
            <person name="Han J."/>
            <person name="Pitluck S."/>
            <person name="Nolan M."/>
            <person name="Chen A."/>
            <person name="Huntemann M."/>
            <person name="Mavromatis K."/>
            <person name="Mikhailova N."/>
            <person name="Liolios K."/>
            <person name="Woyke T."/>
            <person name="Lynd L.R."/>
        </authorList>
    </citation>
    <scope>NUCLEOTIDE SEQUENCE [LARGE SCALE GENOMIC DNA]</scope>
    <source>
        <strain evidence="3">DSM 19732 / NBRC 101661 / EBR45</strain>
    </source>
</reference>
<dbReference type="RefSeq" id="WP_014254606.1">
    <property type="nucleotide sequence ID" value="NC_016627.1"/>
</dbReference>
<evidence type="ECO:0000313" key="2">
    <source>
        <dbReference type="EMBL" id="AEV67992.1"/>
    </source>
</evidence>
<reference evidence="3" key="1">
    <citation type="submission" date="2011-12" db="EMBL/GenBank/DDBJ databases">
        <title>Complete sequence of Clostridium clariflavum DSM 19732.</title>
        <authorList>
            <consortium name="US DOE Joint Genome Institute"/>
            <person name="Lucas S."/>
            <person name="Han J."/>
            <person name="Lapidus A."/>
            <person name="Cheng J.-F."/>
            <person name="Goodwin L."/>
            <person name="Pitluck S."/>
            <person name="Peters L."/>
            <person name="Teshima H."/>
            <person name="Detter J.C."/>
            <person name="Han C."/>
            <person name="Tapia R."/>
            <person name="Land M."/>
            <person name="Hauser L."/>
            <person name="Kyrpides N."/>
            <person name="Ivanova N."/>
            <person name="Pagani I."/>
            <person name="Kitzmiller T."/>
            <person name="Lynd L."/>
            <person name="Izquierdo J."/>
            <person name="Woyke T."/>
        </authorList>
    </citation>
    <scope>NUCLEOTIDE SEQUENCE [LARGE SCALE GENOMIC DNA]</scope>
    <source>
        <strain evidence="3">DSM 19732 / NBRC 101661 / EBR45</strain>
    </source>
</reference>
<evidence type="ECO:0000313" key="3">
    <source>
        <dbReference type="Proteomes" id="UP000005435"/>
    </source>
</evidence>
<dbReference type="InterPro" id="IPR009875">
    <property type="entry name" value="PilZ_domain"/>
</dbReference>
<evidence type="ECO:0000259" key="1">
    <source>
        <dbReference type="Pfam" id="PF07238"/>
    </source>
</evidence>
<dbReference type="GO" id="GO:0035438">
    <property type="term" value="F:cyclic-di-GMP binding"/>
    <property type="evidence" value="ECO:0007669"/>
    <property type="project" value="InterPro"/>
</dbReference>
<protein>
    <submittedName>
        <fullName evidence="2">PilZ domain-containing protein</fullName>
    </submittedName>
</protein>
<organism evidence="2 3">
    <name type="scientific">Acetivibrio clariflavus (strain DSM 19732 / NBRC 101661 / EBR45)</name>
    <name type="common">Clostridium clariflavum</name>
    <dbReference type="NCBI Taxonomy" id="720554"/>
    <lineage>
        <taxon>Bacteria</taxon>
        <taxon>Bacillati</taxon>
        <taxon>Bacillota</taxon>
        <taxon>Clostridia</taxon>
        <taxon>Eubacteriales</taxon>
        <taxon>Oscillospiraceae</taxon>
        <taxon>Acetivibrio</taxon>
    </lineage>
</organism>
<dbReference type="KEGG" id="ccl:Clocl_1341"/>
<keyword evidence="3" id="KW-1185">Reference proteome</keyword>
<dbReference type="Gene3D" id="2.40.10.220">
    <property type="entry name" value="predicted glycosyltransferase like domains"/>
    <property type="match status" value="1"/>
</dbReference>
<sequence length="241" mass="28171">MEGIKLREFLHEGAIIRTKHCNSSSWVTNVVYSINDDYIEIDIGLERDYIQNIIMIGDTIKCKYTSDDYEFTLRGWVTRINLDIPQSITIKIHDIERFVNKRDSYRFDVYLASVIKLKNSDEKGIFAILTNISHTGAAFTVKEDLEKELGITFLEDNERTFIFVIYISPEKQITFEGTLKRKCDNEKGKEYGVRITDIDIENEKVLVEFLEKLANKDKEFYNKRSGFWSKNSKYKLGGENK</sequence>
<accession>G8M0E7</accession>
<dbReference type="OrthoDB" id="2086566at2"/>